<dbReference type="GO" id="GO:0009505">
    <property type="term" value="C:plant-type cell wall"/>
    <property type="evidence" value="ECO:0007669"/>
    <property type="project" value="TreeGrafter"/>
</dbReference>
<comment type="caution">
    <text evidence="2">The sequence shown here is derived from an EMBL/GenBank/DDBJ whole genome shotgun (WGS) entry which is preliminary data.</text>
</comment>
<dbReference type="Gene3D" id="3.20.20.80">
    <property type="entry name" value="Glycosidases"/>
    <property type="match status" value="1"/>
</dbReference>
<organism evidence="2 3">
    <name type="scientific">Striga asiatica</name>
    <name type="common">Asiatic witchweed</name>
    <name type="synonym">Buchnera asiatica</name>
    <dbReference type="NCBI Taxonomy" id="4170"/>
    <lineage>
        <taxon>Eukaryota</taxon>
        <taxon>Viridiplantae</taxon>
        <taxon>Streptophyta</taxon>
        <taxon>Embryophyta</taxon>
        <taxon>Tracheophyta</taxon>
        <taxon>Spermatophyta</taxon>
        <taxon>Magnoliopsida</taxon>
        <taxon>eudicotyledons</taxon>
        <taxon>Gunneridae</taxon>
        <taxon>Pentapetalae</taxon>
        <taxon>asterids</taxon>
        <taxon>lamiids</taxon>
        <taxon>Lamiales</taxon>
        <taxon>Orobanchaceae</taxon>
        <taxon>Buchnereae</taxon>
        <taxon>Striga</taxon>
    </lineage>
</organism>
<feature type="non-terminal residue" evidence="2">
    <location>
        <position position="160"/>
    </location>
</feature>
<dbReference type="InterPro" id="IPR017853">
    <property type="entry name" value="GH"/>
</dbReference>
<evidence type="ECO:0000313" key="2">
    <source>
        <dbReference type="EMBL" id="GER38848.1"/>
    </source>
</evidence>
<evidence type="ECO:0000256" key="1">
    <source>
        <dbReference type="ARBA" id="ARBA00009800"/>
    </source>
</evidence>
<keyword evidence="3" id="KW-1185">Reference proteome</keyword>
<dbReference type="EMBL" id="BKCP01005539">
    <property type="protein sequence ID" value="GER38848.1"/>
    <property type="molecule type" value="Genomic_DNA"/>
</dbReference>
<dbReference type="SUPFAM" id="SSF51445">
    <property type="entry name" value="(Trans)glycosidases"/>
    <property type="match status" value="1"/>
</dbReference>
<reference evidence="3" key="1">
    <citation type="journal article" date="2019" name="Curr. Biol.">
        <title>Genome Sequence of Striga asiatica Provides Insight into the Evolution of Plant Parasitism.</title>
        <authorList>
            <person name="Yoshida S."/>
            <person name="Kim S."/>
            <person name="Wafula E.K."/>
            <person name="Tanskanen J."/>
            <person name="Kim Y.M."/>
            <person name="Honaas L."/>
            <person name="Yang Z."/>
            <person name="Spallek T."/>
            <person name="Conn C.E."/>
            <person name="Ichihashi Y."/>
            <person name="Cheong K."/>
            <person name="Cui S."/>
            <person name="Der J.P."/>
            <person name="Gundlach H."/>
            <person name="Jiao Y."/>
            <person name="Hori C."/>
            <person name="Ishida J.K."/>
            <person name="Kasahara H."/>
            <person name="Kiba T."/>
            <person name="Kim M.S."/>
            <person name="Koo N."/>
            <person name="Laohavisit A."/>
            <person name="Lee Y.H."/>
            <person name="Lumba S."/>
            <person name="McCourt P."/>
            <person name="Mortimer J.C."/>
            <person name="Mutuku J.M."/>
            <person name="Nomura T."/>
            <person name="Sasaki-Sekimoto Y."/>
            <person name="Seto Y."/>
            <person name="Wang Y."/>
            <person name="Wakatake T."/>
            <person name="Sakakibara H."/>
            <person name="Demura T."/>
            <person name="Yamaguchi S."/>
            <person name="Yoneyama K."/>
            <person name="Manabe R.I."/>
            <person name="Nelson D.C."/>
            <person name="Schulman A.H."/>
            <person name="Timko M.P."/>
            <person name="dePamphilis C.W."/>
            <person name="Choi D."/>
            <person name="Shirasu K."/>
        </authorList>
    </citation>
    <scope>NUCLEOTIDE SEQUENCE [LARGE SCALE GENOMIC DNA]</scope>
    <source>
        <strain evidence="3">cv. UVA1</strain>
    </source>
</reference>
<dbReference type="OrthoDB" id="1727988at2759"/>
<name>A0A5A7Q1Y4_STRAF</name>
<gene>
    <name evidence="2" type="ORF">STAS_15390</name>
</gene>
<protein>
    <submittedName>
        <fullName evidence="2">Glucuronidase 3</fullName>
    </submittedName>
</protein>
<sequence>DIISINNIIVIINTPAAADAFVGGDSTVLYKILNPPDDGSSAFRELRDAIRFSRNPAVVSWVGEGGGVWGSGQDKVTNRFVFGFWYLTQLGEASIYGTRTYCRQSLIGGNYGLLDTDTFVPNPDYYSALLWHRLMGQRVLWAKYNGPELVRTYAHCAKKS</sequence>
<accession>A0A5A7Q1Y4</accession>
<dbReference type="Pfam" id="PF03662">
    <property type="entry name" value="Glyco_hydro_79n"/>
    <property type="match status" value="1"/>
</dbReference>
<dbReference type="InterPro" id="IPR005199">
    <property type="entry name" value="Glyco_hydro_79"/>
</dbReference>
<evidence type="ECO:0000313" key="3">
    <source>
        <dbReference type="Proteomes" id="UP000325081"/>
    </source>
</evidence>
<dbReference type="Proteomes" id="UP000325081">
    <property type="component" value="Unassembled WGS sequence"/>
</dbReference>
<dbReference type="PANTHER" id="PTHR14363:SF17">
    <property type="entry name" value="HEPARANASE-LIKE PROTEIN 3"/>
    <property type="match status" value="1"/>
</dbReference>
<dbReference type="PANTHER" id="PTHR14363">
    <property type="entry name" value="HEPARANASE-RELATED"/>
    <property type="match status" value="1"/>
</dbReference>
<dbReference type="GO" id="GO:0004566">
    <property type="term" value="F:beta-glucuronidase activity"/>
    <property type="evidence" value="ECO:0007669"/>
    <property type="project" value="TreeGrafter"/>
</dbReference>
<dbReference type="AlphaFoldDB" id="A0A5A7Q1Y4"/>
<proteinExistence type="inferred from homology"/>
<comment type="similarity">
    <text evidence="1">Belongs to the glycosyl hydrolase 79 family.</text>
</comment>
<dbReference type="GO" id="GO:0016020">
    <property type="term" value="C:membrane"/>
    <property type="evidence" value="ECO:0007669"/>
    <property type="project" value="InterPro"/>
</dbReference>
<feature type="non-terminal residue" evidence="2">
    <location>
        <position position="1"/>
    </location>
</feature>